<dbReference type="STRING" id="1469948.GCA_000732725_01129"/>
<organism evidence="2 3">
    <name type="scientific">Kineothrix alysoides</name>
    <dbReference type="NCBI Taxonomy" id="1469948"/>
    <lineage>
        <taxon>Bacteria</taxon>
        <taxon>Bacillati</taxon>
        <taxon>Bacillota</taxon>
        <taxon>Clostridia</taxon>
        <taxon>Lachnospirales</taxon>
        <taxon>Lachnospiraceae</taxon>
        <taxon>Kineothrix</taxon>
    </lineage>
</organism>
<proteinExistence type="predicted"/>
<reference evidence="2 3" key="1">
    <citation type="submission" date="2019-03" db="EMBL/GenBank/DDBJ databases">
        <title>Genomic Encyclopedia of Type Strains, Phase IV (KMG-IV): sequencing the most valuable type-strain genomes for metagenomic binning, comparative biology and taxonomic classification.</title>
        <authorList>
            <person name="Goeker M."/>
        </authorList>
    </citation>
    <scope>NUCLEOTIDE SEQUENCE [LARGE SCALE GENOMIC DNA]</scope>
    <source>
        <strain evidence="2 3">DSM 100556</strain>
    </source>
</reference>
<dbReference type="Proteomes" id="UP000295718">
    <property type="component" value="Unassembled WGS sequence"/>
</dbReference>
<name>A0A4R1QRN0_9FIRM</name>
<dbReference type="Pfam" id="PF00903">
    <property type="entry name" value="Glyoxalase"/>
    <property type="match status" value="1"/>
</dbReference>
<dbReference type="AlphaFoldDB" id="A0A4R1QRN0"/>
<dbReference type="Gene3D" id="3.10.180.10">
    <property type="entry name" value="2,3-Dihydroxybiphenyl 1,2-Dioxygenase, domain 1"/>
    <property type="match status" value="1"/>
</dbReference>
<dbReference type="RefSeq" id="WP_031389857.1">
    <property type="nucleotide sequence ID" value="NZ_JPNB01000001.1"/>
</dbReference>
<dbReference type="SUPFAM" id="SSF54593">
    <property type="entry name" value="Glyoxalase/Bleomycin resistance protein/Dihydroxybiphenyl dioxygenase"/>
    <property type="match status" value="1"/>
</dbReference>
<protein>
    <submittedName>
        <fullName evidence="2">PhnB protein</fullName>
    </submittedName>
</protein>
<evidence type="ECO:0000313" key="3">
    <source>
        <dbReference type="Proteomes" id="UP000295718"/>
    </source>
</evidence>
<keyword evidence="3" id="KW-1185">Reference proteome</keyword>
<evidence type="ECO:0000313" key="2">
    <source>
        <dbReference type="EMBL" id="TCL55623.1"/>
    </source>
</evidence>
<evidence type="ECO:0000259" key="1">
    <source>
        <dbReference type="Pfam" id="PF00903"/>
    </source>
</evidence>
<gene>
    <name evidence="2" type="ORF">EDD76_11433</name>
</gene>
<dbReference type="OrthoDB" id="9795306at2"/>
<sequence>MYRSMMQIYVNESGKAVELYQKAFDAELVASYTNSDGTYMHAELNVYGQILAISEALKDEERITGTTMQFCLHFGDGKEELVQKAYNVLKDNAKIIYPLSPCTYSTLMVDLIDEYGVRWCLFI</sequence>
<feature type="domain" description="Glyoxalase/fosfomycin resistance/dioxygenase" evidence="1">
    <location>
        <begin position="7"/>
        <end position="121"/>
    </location>
</feature>
<dbReference type="EMBL" id="SLUO01000014">
    <property type="protein sequence ID" value="TCL55623.1"/>
    <property type="molecule type" value="Genomic_DNA"/>
</dbReference>
<accession>A0A4R1QRN0</accession>
<dbReference type="InterPro" id="IPR004360">
    <property type="entry name" value="Glyas_Fos-R_dOase_dom"/>
</dbReference>
<dbReference type="InterPro" id="IPR029068">
    <property type="entry name" value="Glyas_Bleomycin-R_OHBP_Dase"/>
</dbReference>
<comment type="caution">
    <text evidence="2">The sequence shown here is derived from an EMBL/GenBank/DDBJ whole genome shotgun (WGS) entry which is preliminary data.</text>
</comment>